<accession>A0AAF0PPL0</accession>
<dbReference type="AlphaFoldDB" id="A0AAF0PPL0"/>
<dbReference type="EMBL" id="CP133612">
    <property type="protein sequence ID" value="WMV08613.1"/>
    <property type="molecule type" value="Genomic_DNA"/>
</dbReference>
<proteinExistence type="predicted"/>
<keyword evidence="3" id="KW-1185">Reference proteome</keyword>
<sequence>VRPQPVLVVRGSPLQPLPKTSSENWLSLDPRTESRSVVQTLVRRLCPWIKAPFTQPLTQITADQHRPSFNPRSVGLAVGEGQQPVRGKLLVGEALSGRYDLRLQSTDRRLTYVSKLERKRRREVKNPSSRTQHVSSSSSPEIEGFLRGIRHQMTGAPTDARFRPPDPVNVMEKQNLHSAMPESSSGSSYNSSQVREEAIHTALEKELDGTRINFPMVDLHQIPSTRTGDKDSQSQ</sequence>
<dbReference type="Proteomes" id="UP001234989">
    <property type="component" value="Chromosome 1"/>
</dbReference>
<feature type="non-terminal residue" evidence="2">
    <location>
        <position position="1"/>
    </location>
</feature>
<evidence type="ECO:0000313" key="2">
    <source>
        <dbReference type="EMBL" id="WMV08613.1"/>
    </source>
</evidence>
<protein>
    <submittedName>
        <fullName evidence="2">Uncharacterized protein</fullName>
    </submittedName>
</protein>
<name>A0AAF0PPL0_SOLVR</name>
<organism evidence="2 3">
    <name type="scientific">Solanum verrucosum</name>
    <dbReference type="NCBI Taxonomy" id="315347"/>
    <lineage>
        <taxon>Eukaryota</taxon>
        <taxon>Viridiplantae</taxon>
        <taxon>Streptophyta</taxon>
        <taxon>Embryophyta</taxon>
        <taxon>Tracheophyta</taxon>
        <taxon>Spermatophyta</taxon>
        <taxon>Magnoliopsida</taxon>
        <taxon>eudicotyledons</taxon>
        <taxon>Gunneridae</taxon>
        <taxon>Pentapetalae</taxon>
        <taxon>asterids</taxon>
        <taxon>lamiids</taxon>
        <taxon>Solanales</taxon>
        <taxon>Solanaceae</taxon>
        <taxon>Solanoideae</taxon>
        <taxon>Solaneae</taxon>
        <taxon>Solanum</taxon>
    </lineage>
</organism>
<evidence type="ECO:0000313" key="3">
    <source>
        <dbReference type="Proteomes" id="UP001234989"/>
    </source>
</evidence>
<feature type="compositionally biased region" description="Low complexity" evidence="1">
    <location>
        <begin position="128"/>
        <end position="139"/>
    </location>
</feature>
<evidence type="ECO:0000256" key="1">
    <source>
        <dbReference type="SAM" id="MobiDB-lite"/>
    </source>
</evidence>
<reference evidence="2" key="1">
    <citation type="submission" date="2023-08" db="EMBL/GenBank/DDBJ databases">
        <title>A de novo genome assembly of Solanum verrucosum Schlechtendal, a Mexican diploid species geographically isolated from the other diploid A-genome species in potato relatives.</title>
        <authorList>
            <person name="Hosaka K."/>
        </authorList>
    </citation>
    <scope>NUCLEOTIDE SEQUENCE</scope>
    <source>
        <tissue evidence="2">Young leaves</tissue>
    </source>
</reference>
<feature type="region of interest" description="Disordered" evidence="1">
    <location>
        <begin position="118"/>
        <end position="141"/>
    </location>
</feature>
<gene>
    <name evidence="2" type="ORF">MTR67_001998</name>
</gene>